<proteinExistence type="predicted"/>
<comment type="caution">
    <text evidence="1">The sequence shown here is derived from an EMBL/GenBank/DDBJ whole genome shotgun (WGS) entry which is preliminary data.</text>
</comment>
<organism evidence="1 2">
    <name type="scientific">Pedobacter helvus</name>
    <dbReference type="NCBI Taxonomy" id="2563444"/>
    <lineage>
        <taxon>Bacteria</taxon>
        <taxon>Pseudomonadati</taxon>
        <taxon>Bacteroidota</taxon>
        <taxon>Sphingobacteriia</taxon>
        <taxon>Sphingobacteriales</taxon>
        <taxon>Sphingobacteriaceae</taxon>
        <taxon>Pedobacter</taxon>
    </lineage>
</organism>
<dbReference type="RefSeq" id="WP_138730423.1">
    <property type="nucleotide sequence ID" value="NZ_SRMP02000010.1"/>
</dbReference>
<evidence type="ECO:0000313" key="1">
    <source>
        <dbReference type="EMBL" id="MFN0291214.1"/>
    </source>
</evidence>
<sequence length="319" mass="37902">MENDYESPLSELYLIDKKHVIEDANKRIKFDKYLKFLYDFSNKIPDEDAVMEILYKKNRRNEDYIIDDDFNCLNQDEAYGCGMDLVYMAGDFREQTFYDELIEEILTVVNSLNFEDNRKNYLQRIFDNLNIYYKFQFTELNRLANIHKEYNPSLHNDEEPISIFINMYKTDSYIDNCTIGEYIIIFLFHIYSHLQIIINKVEFELNVVSRLLFLNDTEILPNSHKLIILHKLGLFEPLIKIKDEHQLSTNDFTELVGNIFGLHEKGNLNGFRKALSSFQVEIMKKDYPIEVLTPKGKKETDKYLKNIGIDLSKLKYKLP</sequence>
<dbReference type="EMBL" id="SRMP02000010">
    <property type="protein sequence ID" value="MFN0291214.1"/>
    <property type="molecule type" value="Genomic_DNA"/>
</dbReference>
<name>A0ABW9JFP0_9SPHI</name>
<gene>
    <name evidence="1" type="ORF">E5L68_007405</name>
</gene>
<protein>
    <submittedName>
        <fullName evidence="1">Uncharacterized protein</fullName>
    </submittedName>
</protein>
<evidence type="ECO:0000313" key="2">
    <source>
        <dbReference type="Proteomes" id="UP001517367"/>
    </source>
</evidence>
<accession>A0ABW9JFP0</accession>
<reference evidence="1 2" key="1">
    <citation type="submission" date="2024-12" db="EMBL/GenBank/DDBJ databases">
        <authorList>
            <person name="Hu S."/>
        </authorList>
    </citation>
    <scope>NUCLEOTIDE SEQUENCE [LARGE SCALE GENOMIC DNA]</scope>
    <source>
        <strain evidence="1 2">P-25</strain>
    </source>
</reference>
<keyword evidence="2" id="KW-1185">Reference proteome</keyword>
<dbReference type="Proteomes" id="UP001517367">
    <property type="component" value="Unassembled WGS sequence"/>
</dbReference>